<dbReference type="InterPro" id="IPR029383">
    <property type="entry name" value="ARL6IP6"/>
</dbReference>
<evidence type="ECO:0000313" key="3">
    <source>
        <dbReference type="RefSeq" id="XP_034106973.1"/>
    </source>
</evidence>
<gene>
    <name evidence="3" type="primary">LOC117569781</name>
</gene>
<evidence type="ECO:0000313" key="2">
    <source>
        <dbReference type="Proteomes" id="UP000515160"/>
    </source>
</evidence>
<feature type="transmembrane region" description="Helical" evidence="1">
    <location>
        <begin position="103"/>
        <end position="120"/>
    </location>
</feature>
<dbReference type="Pfam" id="PF15062">
    <property type="entry name" value="ARL6IP6"/>
    <property type="match status" value="1"/>
</dbReference>
<keyword evidence="2" id="KW-1185">Reference proteome</keyword>
<proteinExistence type="predicted"/>
<keyword evidence="1" id="KW-1133">Transmembrane helix</keyword>
<dbReference type="AlphaFoldDB" id="A0A6P8X5A9"/>
<dbReference type="GeneID" id="117569781"/>
<protein>
    <submittedName>
        <fullName evidence="3">Uncharacterized protein LOC117569781</fullName>
    </submittedName>
</protein>
<feature type="transmembrane region" description="Helical" evidence="1">
    <location>
        <begin position="206"/>
        <end position="224"/>
    </location>
</feature>
<feature type="transmembrane region" description="Helical" evidence="1">
    <location>
        <begin position="165"/>
        <end position="185"/>
    </location>
</feature>
<dbReference type="PANTHER" id="PTHR28640:SF1">
    <property type="entry name" value="ADP-RIBOSYLATION FACTOR-LIKE PROTEIN 6-INTERACTING PROTEIN 6"/>
    <property type="match status" value="1"/>
</dbReference>
<dbReference type="PANTHER" id="PTHR28640">
    <property type="entry name" value="ADP-RIBOSYLATION FACTOR-LIKE PROTEIN 6-INTERACTING PROTEIN 6"/>
    <property type="match status" value="1"/>
</dbReference>
<reference evidence="3" key="1">
    <citation type="submission" date="2025-08" db="UniProtKB">
        <authorList>
            <consortium name="RefSeq"/>
        </authorList>
    </citation>
    <scope>IDENTIFICATION</scope>
    <source>
        <strain evidence="3">15112-1751.03</strain>
        <tissue evidence="3">Whole Adult</tissue>
    </source>
</reference>
<dbReference type="Proteomes" id="UP000515160">
    <property type="component" value="Chromosome 3"/>
</dbReference>
<keyword evidence="1" id="KW-0812">Transmembrane</keyword>
<dbReference type="OrthoDB" id="10070125at2759"/>
<organism evidence="2 3">
    <name type="scientific">Drosophila albomicans</name>
    <name type="common">Fruit fly</name>
    <dbReference type="NCBI Taxonomy" id="7291"/>
    <lineage>
        <taxon>Eukaryota</taxon>
        <taxon>Metazoa</taxon>
        <taxon>Ecdysozoa</taxon>
        <taxon>Arthropoda</taxon>
        <taxon>Hexapoda</taxon>
        <taxon>Insecta</taxon>
        <taxon>Pterygota</taxon>
        <taxon>Neoptera</taxon>
        <taxon>Endopterygota</taxon>
        <taxon>Diptera</taxon>
        <taxon>Brachycera</taxon>
        <taxon>Muscomorpha</taxon>
        <taxon>Ephydroidea</taxon>
        <taxon>Drosophilidae</taxon>
        <taxon>Drosophila</taxon>
    </lineage>
</organism>
<sequence length="226" mass="25018">MQSLHKPLIRDCDVSQHFGVSANATNLSATAISSKTNAQSNGWERRIAYTSTPKYKVSEQQQLKQRNDVGSIGFRSSLKAAQKKFSAASAAVKWQAPIMDARLKGLILLFGIAIIGYQFINLATPLISDSVPHFCSWVQTQLSASLEWCREHQLGSKLRPLLCGFLVSAFFYGIVFMDSAVPGINPPAPHFFWSKERTGIKHTLDLSYMMAMGSGVIVTLLMYLEL</sequence>
<accession>A0A6P8X5A9</accession>
<keyword evidence="1" id="KW-0472">Membrane</keyword>
<name>A0A6P8X5A9_DROAB</name>
<evidence type="ECO:0000256" key="1">
    <source>
        <dbReference type="SAM" id="Phobius"/>
    </source>
</evidence>
<dbReference type="RefSeq" id="XP_034106973.1">
    <property type="nucleotide sequence ID" value="XM_034251082.2"/>
</dbReference>